<feature type="compositionally biased region" description="Polar residues" evidence="1">
    <location>
        <begin position="353"/>
        <end position="363"/>
    </location>
</feature>
<feature type="domain" description="LTD" evidence="2">
    <location>
        <begin position="1"/>
        <end position="135"/>
    </location>
</feature>
<dbReference type="Pfam" id="PF12733">
    <property type="entry name" value="Cadherin-like"/>
    <property type="match status" value="4"/>
</dbReference>
<feature type="domain" description="LTD" evidence="2">
    <location>
        <begin position="191"/>
        <end position="334"/>
    </location>
</feature>
<evidence type="ECO:0000313" key="4">
    <source>
        <dbReference type="Proteomes" id="UP001596405"/>
    </source>
</evidence>
<dbReference type="InterPro" id="IPR025883">
    <property type="entry name" value="Cadherin-like_domain"/>
</dbReference>
<dbReference type="CDD" id="cd00063">
    <property type="entry name" value="FN3"/>
    <property type="match status" value="1"/>
</dbReference>
<dbReference type="InterPro" id="IPR036116">
    <property type="entry name" value="FN3_sf"/>
</dbReference>
<dbReference type="SUPFAM" id="SSF49265">
    <property type="entry name" value="Fibronectin type III"/>
    <property type="match status" value="1"/>
</dbReference>
<evidence type="ECO:0000259" key="2">
    <source>
        <dbReference type="PROSITE" id="PS51841"/>
    </source>
</evidence>
<dbReference type="InterPro" id="IPR001322">
    <property type="entry name" value="Lamin_tail_dom"/>
</dbReference>
<organism evidence="3 4">
    <name type="scientific">Rufibacter roseus</name>
    <dbReference type="NCBI Taxonomy" id="1567108"/>
    <lineage>
        <taxon>Bacteria</taxon>
        <taxon>Pseudomonadati</taxon>
        <taxon>Bacteroidota</taxon>
        <taxon>Cytophagia</taxon>
        <taxon>Cytophagales</taxon>
        <taxon>Hymenobacteraceae</taxon>
        <taxon>Rufibacter</taxon>
    </lineage>
</organism>
<dbReference type="EMBL" id="JBHSYQ010000003">
    <property type="protein sequence ID" value="MFC6997177.1"/>
    <property type="molecule type" value="Genomic_DNA"/>
</dbReference>
<feature type="region of interest" description="Disordered" evidence="1">
    <location>
        <begin position="144"/>
        <end position="180"/>
    </location>
</feature>
<feature type="domain" description="LTD" evidence="2">
    <location>
        <begin position="601"/>
        <end position="749"/>
    </location>
</feature>
<accession>A0ABW2DH15</accession>
<evidence type="ECO:0000256" key="1">
    <source>
        <dbReference type="SAM" id="MobiDB-lite"/>
    </source>
</evidence>
<name>A0ABW2DH15_9BACT</name>
<dbReference type="InterPro" id="IPR003961">
    <property type="entry name" value="FN3_dom"/>
</dbReference>
<dbReference type="Gene3D" id="2.60.40.10">
    <property type="entry name" value="Immunoglobulins"/>
    <property type="match status" value="3"/>
</dbReference>
<dbReference type="RefSeq" id="WP_153042025.1">
    <property type="nucleotide sequence ID" value="NZ_JBHSYQ010000003.1"/>
</dbReference>
<feature type="region of interest" description="Disordered" evidence="1">
    <location>
        <begin position="353"/>
        <end position="376"/>
    </location>
</feature>
<dbReference type="PROSITE" id="PS51841">
    <property type="entry name" value="LTD"/>
    <property type="match status" value="4"/>
</dbReference>
<dbReference type="PANTHER" id="PTHR14776">
    <property type="entry name" value="CADHERIN-LIKE AND PC-ESTERASE DOMAIN-CONTAINING PROTEIN 1"/>
    <property type="match status" value="1"/>
</dbReference>
<dbReference type="PANTHER" id="PTHR14776:SF1">
    <property type="entry name" value="CADHERIN-LIKE AND PC-ESTERASE DOMAIN-CONTAINING PROTEIN 1"/>
    <property type="match status" value="1"/>
</dbReference>
<dbReference type="InterPro" id="IPR036415">
    <property type="entry name" value="Lamin_tail_dom_sf"/>
</dbReference>
<proteinExistence type="predicted"/>
<comment type="caution">
    <text evidence="3">The sequence shown here is derived from an EMBL/GenBank/DDBJ whole genome shotgun (WGS) entry which is preliminary data.</text>
</comment>
<dbReference type="InterPro" id="IPR013783">
    <property type="entry name" value="Ig-like_fold"/>
</dbReference>
<protein>
    <submittedName>
        <fullName evidence="3">Cadherin-like beta sandwich domain-containing protein</fullName>
    </submittedName>
</protein>
<dbReference type="Proteomes" id="UP001596405">
    <property type="component" value="Unassembled WGS sequence"/>
</dbReference>
<feature type="domain" description="LTD" evidence="2">
    <location>
        <begin position="1017"/>
        <end position="1154"/>
    </location>
</feature>
<reference evidence="4" key="1">
    <citation type="journal article" date="2019" name="Int. J. Syst. Evol. Microbiol.">
        <title>The Global Catalogue of Microorganisms (GCM) 10K type strain sequencing project: providing services to taxonomists for standard genome sequencing and annotation.</title>
        <authorList>
            <consortium name="The Broad Institute Genomics Platform"/>
            <consortium name="The Broad Institute Genome Sequencing Center for Infectious Disease"/>
            <person name="Wu L."/>
            <person name="Ma J."/>
        </authorList>
    </citation>
    <scope>NUCLEOTIDE SEQUENCE [LARGE SCALE GENOMIC DNA]</scope>
    <source>
        <strain evidence="4">CGMCC 4.7393</strain>
    </source>
</reference>
<feature type="compositionally biased region" description="Low complexity" evidence="1">
    <location>
        <begin position="160"/>
        <end position="171"/>
    </location>
</feature>
<dbReference type="Gene3D" id="2.60.40.1260">
    <property type="entry name" value="Lamin Tail domain"/>
    <property type="match status" value="1"/>
</dbReference>
<dbReference type="SUPFAM" id="SSF74853">
    <property type="entry name" value="Lamin A/C globular tail domain"/>
    <property type="match status" value="4"/>
</dbReference>
<keyword evidence="4" id="KW-1185">Reference proteome</keyword>
<dbReference type="InterPro" id="IPR026444">
    <property type="entry name" value="Secre_tail"/>
</dbReference>
<sequence length="1647" mass="166715">MANGQMANHVVISEVYGGGGNNGATFKNDFIELYNPTDAPVSLNGWSVQYASATGTTWNNKVNLPDVTIPAKGFYLIKGAAGTGTTMPDLPAFDLETNINLAGSNGKVALVSSTTELTGANPTSTTIIDLVGYGTVNGYEGTGAAPAASNSTSVERKANSTSTTTSMAAGGDDAKKGNGFDSNNNNADFIVSSTPTPQHLGSGTEPAIIRVVISEVYGGGGNVGAPYKSDFVELYNPTNQAIDLTGWSIQEADATGSNWAKTNLPAKSIPAKGYFLFRGATGDGEADLPTADDSHNGLSISALGGKVVLVKNNTLVTGNNPTGDHIVDKIGWGTANDFETAAGPATSISTSIERKATNTSTRASMAAGGTDYERGNGFDSNDNSFDFVISSVPNPQNMSSSIEEPAALVPVVVPTLNTAVVEDVNAKTATLGGDVTLNGGAKVTERGVVYVASATAVEPTIGTAGHIQDANSSAGEGAFTEVISGLTPNTKYYVRAYAVNSAGTSYGQVEEFTTTVASANANLAGLQISSGTFNPAFDPATTSYAVAVNHYTTLVSFIPVLEDDNATITINGTAVSNGATSAPVNLAVGDNTITVVVTAEDGTTTQSYAINVNRPASDETGGIANHVVISEVSGGGANTPSPYKEDYIELYNPTSADVVLDDWSLQFSTQTGTTWTKLPLSGTIKPKSYFLLVGATGNGGASVPYADIINTSLSTAALRGKVVLVSNNETVTGANPTGAHIVDKVGWGNDGANRATGYEGAPAPVATTTGAVERKATASSTVETMAAGGADARKGNGFDSDVNSFDFMIATTQNPQYSGSATEGLEIPTVVSATATAVASNSATLGGNVTEAGASDVTERGVVYMASSSAAVPFIGTTGAVKAAHDQNGAGEFSAQIAGLNSMTTYYARAYAINAAGTAYGDVFSFTTPASTNASLSGLALSSGKLSPAFDAATLSYSASVSSATTSIMITPTVADAGASVTINGQSVASGSASSEIALKSGANAIDVVVTAQDGTTTSTYTIRVNRALTDHLVISEVYGGAGNAGALYSSDYVELYNPTDQDIVMENWSIQYAGSTSSSWAVHTISGTVKAKGYFLVKELGSSGASAIPTPDASGSLNISGFRGKILLANNNTAVTGANPTDAQIVDLLGWGEANAAGTVGAANGYETFRAPNTNELTALERKANNYSTAATMAAGGADELKGNGFDSNDNSFDFVLSTPNPQNSSSATEEMSSEMMAPVAPTVTTATASNITGVGATLGGDVTANGGAKVTERGVVYVASETAVEPTIGTDGHVKDSFTTGGSGVFSETISGLAFNTKYYVRAYAMNEVGTSYGAVQEFTTAAASTNADLANLTISAGTLTPDFDAATLSYTATVPFSTTSLTVTPTLADANAQVTVNGSPLTGATGSADVPLVVGDNTITIVVTAQDGATTKTYTVAVNRAAASTNAALSGLALSAGTLTPAFDAATMNYTASVANSVTSMTVTPTVADETATVTVNGTAVASGSASGNIDLAVGENTITTVVTAQDGTTVNTYTVVVNRASLTSISGNFGTPAVFVLTSVYPNPMATEGAVKFGLAKPSAVQLEVFSLNGVKVLSKDLGTFAAGSHDVTWFSPENSSTLAPGVYVLRLVSNSGTVSKRFVVTR</sequence>
<gene>
    <name evidence="3" type="ORF">ACFQHR_06045</name>
</gene>
<dbReference type="NCBIfam" id="TIGR04183">
    <property type="entry name" value="Por_Secre_tail"/>
    <property type="match status" value="1"/>
</dbReference>
<evidence type="ECO:0000313" key="3">
    <source>
        <dbReference type="EMBL" id="MFC6997177.1"/>
    </source>
</evidence>
<dbReference type="Pfam" id="PF00932">
    <property type="entry name" value="LTD"/>
    <property type="match status" value="4"/>
</dbReference>